<evidence type="ECO:0000313" key="1">
    <source>
        <dbReference type="EMBL" id="ETW99563.1"/>
    </source>
</evidence>
<proteinExistence type="predicted"/>
<protein>
    <submittedName>
        <fullName evidence="1">Uncharacterized protein</fullName>
    </submittedName>
</protein>
<accession>W4LN89</accession>
<keyword evidence="2" id="KW-1185">Reference proteome</keyword>
<name>W4LN89_ENTF1</name>
<organism evidence="1 2">
    <name type="scientific">Entotheonella factor</name>
    <dbReference type="NCBI Taxonomy" id="1429438"/>
    <lineage>
        <taxon>Bacteria</taxon>
        <taxon>Pseudomonadati</taxon>
        <taxon>Nitrospinota/Tectimicrobiota group</taxon>
        <taxon>Candidatus Tectimicrobiota</taxon>
        <taxon>Candidatus Entotheonellia</taxon>
        <taxon>Candidatus Entotheonellales</taxon>
        <taxon>Candidatus Entotheonellaceae</taxon>
        <taxon>Candidatus Entotheonella</taxon>
    </lineage>
</organism>
<dbReference type="HOGENOM" id="CLU_1802556_0_0_7"/>
<dbReference type="EMBL" id="AZHW01000432">
    <property type="protein sequence ID" value="ETW99563.1"/>
    <property type="molecule type" value="Genomic_DNA"/>
</dbReference>
<sequence length="143" mass="15999">MVGFLATGQQKSTGGLIIARLDMSKYTQGRIPCNHLDEKSSLILSSKLTMLQHIESSLRLRLSNMSTQPSEFVMCIANSGHDDLEVWKVYRSLPDPKAAAVDCLRVIDESGEDYLYPMACFVQVSFSEEVRSQLLATVEKEPR</sequence>
<reference evidence="1 2" key="1">
    <citation type="journal article" date="2014" name="Nature">
        <title>An environmental bacterial taxon with a large and distinct metabolic repertoire.</title>
        <authorList>
            <person name="Wilson M.C."/>
            <person name="Mori T."/>
            <person name="Ruckert C."/>
            <person name="Uria A.R."/>
            <person name="Helf M.J."/>
            <person name="Takada K."/>
            <person name="Gernert C."/>
            <person name="Steffens U.A."/>
            <person name="Heycke N."/>
            <person name="Schmitt S."/>
            <person name="Rinke C."/>
            <person name="Helfrich E.J."/>
            <person name="Brachmann A.O."/>
            <person name="Gurgui C."/>
            <person name="Wakimoto T."/>
            <person name="Kracht M."/>
            <person name="Crusemann M."/>
            <person name="Hentschel U."/>
            <person name="Abe I."/>
            <person name="Matsunaga S."/>
            <person name="Kalinowski J."/>
            <person name="Takeyama H."/>
            <person name="Piel J."/>
        </authorList>
    </citation>
    <scope>NUCLEOTIDE SEQUENCE [LARGE SCALE GENOMIC DNA]</scope>
    <source>
        <strain evidence="2">TSY1</strain>
    </source>
</reference>
<comment type="caution">
    <text evidence="1">The sequence shown here is derived from an EMBL/GenBank/DDBJ whole genome shotgun (WGS) entry which is preliminary data.</text>
</comment>
<dbReference type="PATRIC" id="fig|1429438.4.peg.2890"/>
<dbReference type="AlphaFoldDB" id="W4LN89"/>
<dbReference type="Proteomes" id="UP000019141">
    <property type="component" value="Unassembled WGS sequence"/>
</dbReference>
<evidence type="ECO:0000313" key="2">
    <source>
        <dbReference type="Proteomes" id="UP000019141"/>
    </source>
</evidence>
<gene>
    <name evidence="1" type="ORF">ETSY1_14520</name>
</gene>